<keyword evidence="7" id="KW-1185">Reference proteome</keyword>
<dbReference type="CDD" id="cd16841">
    <property type="entry name" value="RraA_family"/>
    <property type="match status" value="1"/>
</dbReference>
<dbReference type="RefSeq" id="WP_088214494.1">
    <property type="nucleotide sequence ID" value="NZ_NIPW01000007.1"/>
</dbReference>
<dbReference type="GO" id="GO:0046872">
    <property type="term" value="F:metal ion binding"/>
    <property type="evidence" value="ECO:0007669"/>
    <property type="project" value="UniProtKB-KW"/>
</dbReference>
<dbReference type="PANTHER" id="PTHR33254">
    <property type="entry name" value="4-HYDROXY-4-METHYL-2-OXOGLUTARATE ALDOLASE 3-RELATED"/>
    <property type="match status" value="1"/>
</dbReference>
<evidence type="ECO:0000256" key="3">
    <source>
        <dbReference type="ARBA" id="ARBA00029596"/>
    </source>
</evidence>
<gene>
    <name evidence="6" type="ORF">CDV49_05160</name>
</gene>
<dbReference type="Gene3D" id="3.50.30.40">
    <property type="entry name" value="Ribonuclease E inhibitor RraA/RraA-like"/>
    <property type="match status" value="1"/>
</dbReference>
<dbReference type="InterPro" id="IPR036704">
    <property type="entry name" value="RraA/RraA-like_sf"/>
</dbReference>
<dbReference type="InterPro" id="IPR005493">
    <property type="entry name" value="RraA/RraA-like"/>
</dbReference>
<dbReference type="NCBIfam" id="NF004850">
    <property type="entry name" value="PRK06201.1"/>
    <property type="match status" value="1"/>
</dbReference>
<keyword evidence="5" id="KW-0479">Metal-binding</keyword>
<keyword evidence="6" id="KW-0808">Transferase</keyword>
<dbReference type="Pfam" id="PF03737">
    <property type="entry name" value="RraA-like"/>
    <property type="match status" value="1"/>
</dbReference>
<evidence type="ECO:0000256" key="4">
    <source>
        <dbReference type="ARBA" id="ARBA00030169"/>
    </source>
</evidence>
<comment type="caution">
    <text evidence="6">The sequence shown here is derived from an EMBL/GenBank/DDBJ whole genome shotgun (WGS) entry which is preliminary data.</text>
</comment>
<feature type="binding site" evidence="5">
    <location>
        <position position="115"/>
    </location>
    <ligand>
        <name>Mg(2+)</name>
        <dbReference type="ChEBI" id="CHEBI:18420"/>
    </ligand>
</feature>
<dbReference type="SUPFAM" id="SSF89562">
    <property type="entry name" value="RraA-like"/>
    <property type="match status" value="1"/>
</dbReference>
<dbReference type="GO" id="GO:0008168">
    <property type="term" value="F:methyltransferase activity"/>
    <property type="evidence" value="ECO:0007669"/>
    <property type="project" value="UniProtKB-KW"/>
</dbReference>
<keyword evidence="6" id="KW-0489">Methyltransferase</keyword>
<dbReference type="Proteomes" id="UP000196878">
    <property type="component" value="Unassembled WGS sequence"/>
</dbReference>
<feature type="binding site" evidence="5">
    <location>
        <position position="114"/>
    </location>
    <ligand>
        <name>substrate</name>
    </ligand>
</feature>
<feature type="binding site" evidence="5">
    <location>
        <begin position="92"/>
        <end position="95"/>
    </location>
    <ligand>
        <name>substrate</name>
    </ligand>
</feature>
<accession>A0A212AED1</accession>
<proteinExistence type="predicted"/>
<dbReference type="EMBL" id="NIPW01000007">
    <property type="protein sequence ID" value="OWJ79701.1"/>
    <property type="molecule type" value="Genomic_DNA"/>
</dbReference>
<evidence type="ECO:0000256" key="5">
    <source>
        <dbReference type="PIRSR" id="PIRSR605493-1"/>
    </source>
</evidence>
<dbReference type="OrthoDB" id="9812532at2"/>
<name>A0A212AED1_9RHOB</name>
<comment type="cofactor">
    <cofactor evidence="1">
        <name>a divalent metal cation</name>
        <dbReference type="ChEBI" id="CHEBI:60240"/>
    </cofactor>
</comment>
<dbReference type="PANTHER" id="PTHR33254:SF4">
    <property type="entry name" value="4-HYDROXY-4-METHYL-2-OXOGLUTARATE ALDOLASE 3-RELATED"/>
    <property type="match status" value="1"/>
</dbReference>
<keyword evidence="5" id="KW-0460">Magnesium</keyword>
<evidence type="ECO:0000256" key="2">
    <source>
        <dbReference type="ARBA" id="ARBA00016549"/>
    </source>
</evidence>
<protein>
    <recommendedName>
        <fullName evidence="2">Putative 4-hydroxy-4-methyl-2-oxoglutarate aldolase</fullName>
    </recommendedName>
    <alternativeName>
        <fullName evidence="3">Regulator of ribonuclease activity homolog</fullName>
    </alternativeName>
    <alternativeName>
        <fullName evidence="4">RraA-like protein</fullName>
    </alternativeName>
</protein>
<evidence type="ECO:0000256" key="1">
    <source>
        <dbReference type="ARBA" id="ARBA00001968"/>
    </source>
</evidence>
<comment type="cofactor">
    <cofactor evidence="5">
        <name>Mg(2+)</name>
        <dbReference type="ChEBI" id="CHEBI:18420"/>
    </cofactor>
</comment>
<sequence length="208" mass="21676">MTAMERSDALTSLVAEYRSTTTAVISDNLDRLPGAVGLRPYHRVSGTMAGRALTVRVAAGDNYHIHKALDLVQPGDVVVVDGDGSTERALIGGIMSAIAKSRGAAGMVLNGAIRDTAEIGADDFPIFACGVIHRGPYKNGPGAINVPVVIGGMIVNPGDIVVGDHDGVVAFPPQNADKLLEAVRAQERKEADIFRQIAAGTYVGAYAK</sequence>
<dbReference type="AlphaFoldDB" id="A0A212AED1"/>
<organism evidence="6 7">
    <name type="scientific">Haematobacter genomosp. 1</name>
    <dbReference type="NCBI Taxonomy" id="366618"/>
    <lineage>
        <taxon>Bacteria</taxon>
        <taxon>Pseudomonadati</taxon>
        <taxon>Pseudomonadota</taxon>
        <taxon>Alphaproteobacteria</taxon>
        <taxon>Rhodobacterales</taxon>
        <taxon>Paracoccaceae</taxon>
        <taxon>Haematobacter</taxon>
    </lineage>
</organism>
<dbReference type="GO" id="GO:0032259">
    <property type="term" value="P:methylation"/>
    <property type="evidence" value="ECO:0007669"/>
    <property type="project" value="UniProtKB-KW"/>
</dbReference>
<evidence type="ECO:0000313" key="7">
    <source>
        <dbReference type="Proteomes" id="UP000196878"/>
    </source>
</evidence>
<reference evidence="6 7" key="1">
    <citation type="submission" date="2016-12" db="EMBL/GenBank/DDBJ databases">
        <title>Comparison of Traditional DNA-DNA Hybridization with In Silico Genomic Analysis.</title>
        <authorList>
            <person name="Nicholson A.C."/>
            <person name="Humrighouse B.W."/>
            <person name="Graziano J."/>
            <person name="Lasker B."/>
            <person name="Whitney A.M."/>
            <person name="Mcquiston J.R."/>
        </authorList>
    </citation>
    <scope>NUCLEOTIDE SEQUENCE [LARGE SCALE GENOMIC DNA]</scope>
    <source>
        <strain evidence="6 7">H2240</strain>
    </source>
</reference>
<evidence type="ECO:0000313" key="6">
    <source>
        <dbReference type="EMBL" id="OWJ79701.1"/>
    </source>
</evidence>